<dbReference type="KEGG" id="ocy:OSSY52_09440"/>
<dbReference type="FunCoup" id="A0A7G1G7F1">
    <property type="interactions" value="91"/>
</dbReference>
<dbReference type="InterPro" id="IPR032466">
    <property type="entry name" value="Metal_Hydrolase"/>
</dbReference>
<dbReference type="InterPro" id="IPR026912">
    <property type="entry name" value="Adenine_deam_C"/>
</dbReference>
<evidence type="ECO:0000256" key="2">
    <source>
        <dbReference type="ARBA" id="ARBA00012782"/>
    </source>
</evidence>
<evidence type="ECO:0000313" key="10">
    <source>
        <dbReference type="Proteomes" id="UP000516361"/>
    </source>
</evidence>
<evidence type="ECO:0000256" key="5">
    <source>
        <dbReference type="ARBA" id="ARBA00047720"/>
    </source>
</evidence>
<name>A0A7G1G7F1_9BACT</name>
<dbReference type="InParanoid" id="A0A7G1G7F1"/>
<keyword evidence="3 6" id="KW-0378">Hydrolase</keyword>
<dbReference type="Gene3D" id="2.30.40.10">
    <property type="entry name" value="Urease, subunit C, domain 1"/>
    <property type="match status" value="1"/>
</dbReference>
<dbReference type="RefSeq" id="WP_190615872.1">
    <property type="nucleotide sequence ID" value="NZ_AP018712.1"/>
</dbReference>
<organism evidence="9 10">
    <name type="scientific">Tepiditoga spiralis</name>
    <dbReference type="NCBI Taxonomy" id="2108365"/>
    <lineage>
        <taxon>Bacteria</taxon>
        <taxon>Thermotogati</taxon>
        <taxon>Thermotogota</taxon>
        <taxon>Thermotogae</taxon>
        <taxon>Petrotogales</taxon>
        <taxon>Petrotogaceae</taxon>
        <taxon>Tepiditoga</taxon>
    </lineage>
</organism>
<dbReference type="Pfam" id="PF13382">
    <property type="entry name" value="Adenine_deam_C"/>
    <property type="match status" value="1"/>
</dbReference>
<dbReference type="PANTHER" id="PTHR11113">
    <property type="entry name" value="N-ACETYLGLUCOSAMINE-6-PHOSPHATE DEACETYLASE"/>
    <property type="match status" value="1"/>
</dbReference>
<dbReference type="InterPro" id="IPR006680">
    <property type="entry name" value="Amidohydro-rel"/>
</dbReference>
<dbReference type="SUPFAM" id="SSF51556">
    <property type="entry name" value="Metallo-dependent hydrolases"/>
    <property type="match status" value="1"/>
</dbReference>
<sequence length="574" mass="63318">MKIKDIIPVALGKELPDVLLKNLKLVNVFTGKIEKTNIALYRKRIAGIGDYQEGKKIIDLGGKYVIPGLIDAHMHLESSMLSPRQFAKIALKNGTTTVIADPHEITNVLGISGIEYMIKSTEGIPLNVYIAIPSAVPATGMETSGARLGPEDIVGFVDRYPRRVIALGEVMNFPGVLNCDPELLTKIEILRHKYKKIDGHSPFLSGKELNAYIDAFIRSDHECTTVQEALEKVGKGMQVFIREGTAAKNFDGLIDAVDEYNFPYFSFCTDDKDPKDILKEGHINYIVKKAIKHGLNPITAIRMATINTARHYNLRSMGAIAPGYKADILVVDDLSEFNISMVIKDSKVVVNNNKLVDPIEGVFNELPESVGKVILPKISVEDLKIKDKNKKIRVIEMFEGSLITKELHLEPKTKNGYIVADSERDIAKIAILERHTGSGYSLGFIKGLSVKNGAVGTTVGHDAHNIGIVGTDDEDMIIAAKELEKMNGGLVIVKNKKVIWKLGLPIAGLMTNENYKTVVETLENQEDALKKIGCEKDIFMTLAFVQLGVIPEIKITDRGIVNVAKQEFVSIYVE</sequence>
<reference evidence="9 10" key="1">
    <citation type="submission" date="2018-06" db="EMBL/GenBank/DDBJ databases">
        <title>Genome sequencing of Oceanotoga sp. sy52.</title>
        <authorList>
            <person name="Mori K."/>
        </authorList>
    </citation>
    <scope>NUCLEOTIDE SEQUENCE [LARGE SCALE GENOMIC DNA]</scope>
    <source>
        <strain evidence="10">sy52</strain>
    </source>
</reference>
<dbReference type="EC" id="3.5.4.2" evidence="2 6"/>
<dbReference type="PANTHER" id="PTHR11113:SF2">
    <property type="entry name" value="ADENINE DEAMINASE"/>
    <property type="match status" value="1"/>
</dbReference>
<evidence type="ECO:0000259" key="7">
    <source>
        <dbReference type="Pfam" id="PF01979"/>
    </source>
</evidence>
<comment type="cofactor">
    <cofactor evidence="6">
        <name>Mn(2+)</name>
        <dbReference type="ChEBI" id="CHEBI:29035"/>
    </cofactor>
</comment>
<dbReference type="EMBL" id="AP018712">
    <property type="protein sequence ID" value="BBE30803.1"/>
    <property type="molecule type" value="Genomic_DNA"/>
</dbReference>
<evidence type="ECO:0000313" key="9">
    <source>
        <dbReference type="EMBL" id="BBE30803.1"/>
    </source>
</evidence>
<dbReference type="AlphaFoldDB" id="A0A7G1G7F1"/>
<comment type="catalytic activity">
    <reaction evidence="5 6">
        <text>adenine + H2O + H(+) = hypoxanthine + NH4(+)</text>
        <dbReference type="Rhea" id="RHEA:23688"/>
        <dbReference type="ChEBI" id="CHEBI:15377"/>
        <dbReference type="ChEBI" id="CHEBI:15378"/>
        <dbReference type="ChEBI" id="CHEBI:16708"/>
        <dbReference type="ChEBI" id="CHEBI:17368"/>
        <dbReference type="ChEBI" id="CHEBI:28938"/>
        <dbReference type="EC" id="3.5.4.2"/>
    </reaction>
</comment>
<proteinExistence type="inferred from homology"/>
<protein>
    <recommendedName>
        <fullName evidence="2 6">Adenine deaminase</fullName>
        <shortName evidence="6">Adenase</shortName>
        <shortName evidence="6">Adenine aminase</shortName>
        <ecNumber evidence="2 6">3.5.4.2</ecNumber>
    </recommendedName>
</protein>
<dbReference type="Pfam" id="PF01979">
    <property type="entry name" value="Amidohydro_1"/>
    <property type="match status" value="1"/>
</dbReference>
<gene>
    <name evidence="6 9" type="primary">ade</name>
    <name evidence="9" type="ORF">OSSY52_09440</name>
</gene>
<keyword evidence="4 6" id="KW-0464">Manganese</keyword>
<evidence type="ECO:0000256" key="6">
    <source>
        <dbReference type="HAMAP-Rule" id="MF_01518"/>
    </source>
</evidence>
<dbReference type="NCBIfam" id="TIGR01178">
    <property type="entry name" value="ade"/>
    <property type="match status" value="1"/>
</dbReference>
<comment type="similarity">
    <text evidence="1 6">Belongs to the metallo-dependent hydrolases superfamily. Adenine deaminase family.</text>
</comment>
<feature type="domain" description="Adenine deaminase C-terminal" evidence="8">
    <location>
        <begin position="402"/>
        <end position="566"/>
    </location>
</feature>
<dbReference type="InterPro" id="IPR011059">
    <property type="entry name" value="Metal-dep_hydrolase_composite"/>
</dbReference>
<dbReference type="CDD" id="cd01295">
    <property type="entry name" value="AdeC"/>
    <property type="match status" value="1"/>
</dbReference>
<feature type="domain" description="Amidohydrolase-related" evidence="7">
    <location>
        <begin position="64"/>
        <end position="349"/>
    </location>
</feature>
<evidence type="ECO:0000256" key="1">
    <source>
        <dbReference type="ARBA" id="ARBA00006773"/>
    </source>
</evidence>
<dbReference type="Gene3D" id="3.20.20.140">
    <property type="entry name" value="Metal-dependent hydrolases"/>
    <property type="match status" value="1"/>
</dbReference>
<evidence type="ECO:0000259" key="8">
    <source>
        <dbReference type="Pfam" id="PF13382"/>
    </source>
</evidence>
<dbReference type="GO" id="GO:0000034">
    <property type="term" value="F:adenine deaminase activity"/>
    <property type="evidence" value="ECO:0007669"/>
    <property type="project" value="UniProtKB-UniRule"/>
</dbReference>
<accession>A0A7G1G7F1</accession>
<evidence type="ECO:0000256" key="3">
    <source>
        <dbReference type="ARBA" id="ARBA00022801"/>
    </source>
</evidence>
<dbReference type="HAMAP" id="MF_01518">
    <property type="entry name" value="Adenine_deamin"/>
    <property type="match status" value="1"/>
</dbReference>
<dbReference type="GO" id="GO:0006146">
    <property type="term" value="P:adenine catabolic process"/>
    <property type="evidence" value="ECO:0007669"/>
    <property type="project" value="InterPro"/>
</dbReference>
<dbReference type="Proteomes" id="UP000516361">
    <property type="component" value="Chromosome"/>
</dbReference>
<evidence type="ECO:0000256" key="4">
    <source>
        <dbReference type="ARBA" id="ARBA00023211"/>
    </source>
</evidence>
<dbReference type="InterPro" id="IPR006679">
    <property type="entry name" value="Adenine_deam"/>
</dbReference>
<dbReference type="SUPFAM" id="SSF51338">
    <property type="entry name" value="Composite domain of metallo-dependent hydrolases"/>
    <property type="match status" value="1"/>
</dbReference>
<keyword evidence="10" id="KW-1185">Reference proteome</keyword>